<reference evidence="3" key="1">
    <citation type="submission" date="2021-01" db="EMBL/GenBank/DDBJ databases">
        <authorList>
            <person name="Corre E."/>
            <person name="Pelletier E."/>
            <person name="Niang G."/>
            <person name="Scheremetjew M."/>
            <person name="Finn R."/>
            <person name="Kale V."/>
            <person name="Holt S."/>
            <person name="Cochrane G."/>
            <person name="Meng A."/>
            <person name="Brown T."/>
            <person name="Cohen L."/>
        </authorList>
    </citation>
    <scope>NUCLEOTIDE SEQUENCE</scope>
    <source>
        <strain evidence="3">CT5</strain>
    </source>
</reference>
<evidence type="ECO:0000256" key="2">
    <source>
        <dbReference type="SAM" id="Phobius"/>
    </source>
</evidence>
<gene>
    <name evidence="3" type="ORF">ECRA1380_LOCUS12371</name>
</gene>
<dbReference type="AlphaFoldDB" id="A0A7S3KNM7"/>
<evidence type="ECO:0000313" key="3">
    <source>
        <dbReference type="EMBL" id="CAE0387399.1"/>
    </source>
</evidence>
<name>A0A7S3KNM7_EUPCR</name>
<dbReference type="EMBL" id="HBIK01026553">
    <property type="protein sequence ID" value="CAE0387399.1"/>
    <property type="molecule type" value="Transcribed_RNA"/>
</dbReference>
<feature type="region of interest" description="Disordered" evidence="1">
    <location>
        <begin position="78"/>
        <end position="100"/>
    </location>
</feature>
<protein>
    <submittedName>
        <fullName evidence="3">Uncharacterized protein</fullName>
    </submittedName>
</protein>
<accession>A0A7S3KNM7</accession>
<keyword evidence="2" id="KW-0472">Membrane</keyword>
<proteinExistence type="predicted"/>
<keyword evidence="2" id="KW-0812">Transmembrane</keyword>
<feature type="compositionally biased region" description="Acidic residues" evidence="1">
    <location>
        <begin position="82"/>
        <end position="99"/>
    </location>
</feature>
<sequence length="175" mass="20186">MFHSGMNDIGGMVLVGLHFQFTWEHMPDERYYRFAQYCMRAIIGLIILNIILLIAHWIFEFFFKLCPFCCRGVRKKMQKADGDDEEVAPEEDVLSSEESVEPKVVIQPPVEIVIPAAGVLVEKGQEYKMQQDILAEEEEKKKMPKEEFKEIRPSNVVDEDAEMVINQKKGSATPF</sequence>
<feature type="transmembrane region" description="Helical" evidence="2">
    <location>
        <begin position="37"/>
        <end position="59"/>
    </location>
</feature>
<keyword evidence="2" id="KW-1133">Transmembrane helix</keyword>
<evidence type="ECO:0000256" key="1">
    <source>
        <dbReference type="SAM" id="MobiDB-lite"/>
    </source>
</evidence>
<organism evidence="3">
    <name type="scientific">Euplotes crassus</name>
    <dbReference type="NCBI Taxonomy" id="5936"/>
    <lineage>
        <taxon>Eukaryota</taxon>
        <taxon>Sar</taxon>
        <taxon>Alveolata</taxon>
        <taxon>Ciliophora</taxon>
        <taxon>Intramacronucleata</taxon>
        <taxon>Spirotrichea</taxon>
        <taxon>Hypotrichia</taxon>
        <taxon>Euplotida</taxon>
        <taxon>Euplotidae</taxon>
        <taxon>Moneuplotes</taxon>
    </lineage>
</organism>